<dbReference type="Pfam" id="PF01323">
    <property type="entry name" value="DSBA"/>
    <property type="match status" value="1"/>
</dbReference>
<dbReference type="PANTHER" id="PTHR13887:SF41">
    <property type="entry name" value="THIOREDOXIN SUPERFAMILY PROTEIN"/>
    <property type="match status" value="1"/>
</dbReference>
<proteinExistence type="predicted"/>
<dbReference type="OrthoDB" id="9799122at2"/>
<accession>A0A512NSD3</accession>
<comment type="caution">
    <text evidence="2">The sequence shown here is derived from an EMBL/GenBank/DDBJ whole genome shotgun (WGS) entry which is preliminary data.</text>
</comment>
<evidence type="ECO:0000313" key="2">
    <source>
        <dbReference type="EMBL" id="GEP61856.1"/>
    </source>
</evidence>
<dbReference type="GO" id="GO:0016491">
    <property type="term" value="F:oxidoreductase activity"/>
    <property type="evidence" value="ECO:0007669"/>
    <property type="project" value="InterPro"/>
</dbReference>
<dbReference type="PANTHER" id="PTHR13887">
    <property type="entry name" value="GLUTATHIONE S-TRANSFERASE KAPPA"/>
    <property type="match status" value="1"/>
</dbReference>
<sequence length="223" mass="24525">MDQAKPVGRIDVISDAICPWCYIGKRHLESALEILAKQGLHFTVAWHPFQLNPDMPREGVDRAQYRLAKFGSAERSRQMDERITETAATIGLEFHLDRLTRTPNTLDAHRLIRLAGQKGVQDGVVEALFEGYFCNGADIGNAEVLARLGVEGGLERDDITAMLQSDAGLKEVTAADQMARNAGIQGVPSFALQGHVLFSGAVPADEMAQAFRRAWEILRNRAA</sequence>
<dbReference type="RefSeq" id="WP_147157140.1">
    <property type="nucleotide sequence ID" value="NZ_BKAJ01000264.1"/>
</dbReference>
<keyword evidence="3" id="KW-1185">Reference proteome</keyword>
<dbReference type="SUPFAM" id="SSF52833">
    <property type="entry name" value="Thioredoxin-like"/>
    <property type="match status" value="1"/>
</dbReference>
<reference evidence="2 3" key="1">
    <citation type="submission" date="2019-07" db="EMBL/GenBank/DDBJ databases">
        <title>Whole genome shotgun sequence of Reyranella soli NBRC 108950.</title>
        <authorList>
            <person name="Hosoyama A."/>
            <person name="Uohara A."/>
            <person name="Ohji S."/>
            <person name="Ichikawa N."/>
        </authorList>
    </citation>
    <scope>NUCLEOTIDE SEQUENCE [LARGE SCALE GENOMIC DNA]</scope>
    <source>
        <strain evidence="2 3">NBRC 108950</strain>
    </source>
</reference>
<dbReference type="InterPro" id="IPR001853">
    <property type="entry name" value="DSBA-like_thioredoxin_dom"/>
</dbReference>
<dbReference type="Proteomes" id="UP000321058">
    <property type="component" value="Unassembled WGS sequence"/>
</dbReference>
<dbReference type="AlphaFoldDB" id="A0A512NSD3"/>
<dbReference type="EMBL" id="BKAJ01000264">
    <property type="protein sequence ID" value="GEP61856.1"/>
    <property type="molecule type" value="Genomic_DNA"/>
</dbReference>
<dbReference type="InterPro" id="IPR036249">
    <property type="entry name" value="Thioredoxin-like_sf"/>
</dbReference>
<evidence type="ECO:0000313" key="3">
    <source>
        <dbReference type="Proteomes" id="UP000321058"/>
    </source>
</evidence>
<feature type="domain" description="DSBA-like thioredoxin" evidence="1">
    <location>
        <begin position="10"/>
        <end position="211"/>
    </location>
</feature>
<name>A0A512NSD3_9HYPH</name>
<evidence type="ECO:0000259" key="1">
    <source>
        <dbReference type="Pfam" id="PF01323"/>
    </source>
</evidence>
<organism evidence="2 3">
    <name type="scientific">Reyranella soli</name>
    <dbReference type="NCBI Taxonomy" id="1230389"/>
    <lineage>
        <taxon>Bacteria</taxon>
        <taxon>Pseudomonadati</taxon>
        <taxon>Pseudomonadota</taxon>
        <taxon>Alphaproteobacteria</taxon>
        <taxon>Hyphomicrobiales</taxon>
        <taxon>Reyranellaceae</taxon>
        <taxon>Reyranella</taxon>
    </lineage>
</organism>
<protein>
    <submittedName>
        <fullName evidence="2">Polyketide biosynthesis protein</fullName>
    </submittedName>
</protein>
<dbReference type="CDD" id="cd03024">
    <property type="entry name" value="DsbA_FrnE"/>
    <property type="match status" value="1"/>
</dbReference>
<gene>
    <name evidence="2" type="ORF">RSO01_90220</name>
</gene>
<dbReference type="Gene3D" id="3.40.30.10">
    <property type="entry name" value="Glutaredoxin"/>
    <property type="match status" value="1"/>
</dbReference>